<sequence length="432" mass="45631">MIAPLLALLLAGAAQPTTPPRPIVVRPAPGVERSLPVEARGPSADRFVRADRLAQALGGTVGPAEDAPELVRLRVAGLTVDLAPEAPFARVEGEVVPLSTAPVRDGERVWIPLQLVTDVLPRAGHGLLYDEEHRELRTFTAVATAPEPTPKPQRQAPTPVTKAPESAPVPAPAAAKPMPEPAPTTRTAPPRRARGTHVVVVDAGHGGPDSGMHGSGVDEKDVTLGIARQLDAALRSRGVGVVMTRARDTLIALADRGRIANQQHGELFLSIHVNAANPSWKNAAAYRGFETYFLADAKSEDARQVASRENESVRFETAASSTGQDPLGFILSDMAQNEHQRESSRLATLVQRYLTKVHPGPSHGVKQAGFKVLIWASMPAVLVEVGFGTNADDAAFIASARGQRALASAIADATVEYLSRAERTGAGDGGTR</sequence>
<dbReference type="FunFam" id="3.40.630.40:FF:000005">
    <property type="entry name" value="N-acetylmuramoyl-L-alanine amidase (AmiA)"/>
    <property type="match status" value="1"/>
</dbReference>
<feature type="compositionally biased region" description="Low complexity" evidence="4">
    <location>
        <begin position="163"/>
        <end position="188"/>
    </location>
</feature>
<evidence type="ECO:0000256" key="4">
    <source>
        <dbReference type="SAM" id="MobiDB-lite"/>
    </source>
</evidence>
<dbReference type="Gene3D" id="3.40.630.40">
    <property type="entry name" value="Zn-dependent exopeptidases"/>
    <property type="match status" value="1"/>
</dbReference>
<dbReference type="SUPFAM" id="SSF55383">
    <property type="entry name" value="Copper amine oxidase, domain N"/>
    <property type="match status" value="1"/>
</dbReference>
<dbReference type="GO" id="GO:0009253">
    <property type="term" value="P:peptidoglycan catabolic process"/>
    <property type="evidence" value="ECO:0007669"/>
    <property type="project" value="InterPro"/>
</dbReference>
<dbReference type="FunCoup" id="W0RLB2">
    <property type="interactions" value="131"/>
</dbReference>
<dbReference type="HOGENOM" id="CLU_623690_0_0_0"/>
<dbReference type="AlphaFoldDB" id="W0RLB2"/>
<dbReference type="PATRIC" id="fig|861299.3.peg.3637"/>
<dbReference type="InterPro" id="IPR036582">
    <property type="entry name" value="Mao_N_sf"/>
</dbReference>
<reference evidence="6 7" key="1">
    <citation type="journal article" date="2014" name="Genome Announc.">
        <title>Genome Sequence and Methylome of Soil Bacterium Gemmatirosa kalamazoonensis KBS708T, a Member of the Rarely Cultivated Gemmatimonadetes Phylum.</title>
        <authorList>
            <person name="Debruyn J.M."/>
            <person name="Radosevich M."/>
            <person name="Wommack K.E."/>
            <person name="Polson S.W."/>
            <person name="Hauser L.J."/>
            <person name="Fawaz M.N."/>
            <person name="Korlach J."/>
            <person name="Tsai Y.C."/>
        </authorList>
    </citation>
    <scope>NUCLEOTIDE SEQUENCE [LARGE SCALE GENOMIC DNA]</scope>
    <source>
        <strain evidence="6 7">KBS708</strain>
    </source>
</reference>
<dbReference type="SUPFAM" id="SSF53187">
    <property type="entry name" value="Zn-dependent exopeptidases"/>
    <property type="match status" value="1"/>
</dbReference>
<dbReference type="InterPro" id="IPR050695">
    <property type="entry name" value="N-acetylmuramoyl_amidase_3"/>
</dbReference>
<dbReference type="PANTHER" id="PTHR30404">
    <property type="entry name" value="N-ACETYLMURAMOYL-L-ALANINE AMIDASE"/>
    <property type="match status" value="1"/>
</dbReference>
<feature type="domain" description="MurNAc-LAA" evidence="5">
    <location>
        <begin position="257"/>
        <end position="415"/>
    </location>
</feature>
<evidence type="ECO:0000256" key="3">
    <source>
        <dbReference type="ARBA" id="ARBA00022801"/>
    </source>
</evidence>
<protein>
    <recommendedName>
        <fullName evidence="2">N-acetylmuramoyl-L-alanine amidase</fullName>
        <ecNumber evidence="2">3.5.1.28</ecNumber>
    </recommendedName>
</protein>
<dbReference type="CDD" id="cd02696">
    <property type="entry name" value="MurNAc-LAA"/>
    <property type="match status" value="1"/>
</dbReference>
<evidence type="ECO:0000259" key="5">
    <source>
        <dbReference type="SMART" id="SM00646"/>
    </source>
</evidence>
<proteinExistence type="predicted"/>
<name>W0RLB2_9BACT</name>
<evidence type="ECO:0000313" key="7">
    <source>
        <dbReference type="Proteomes" id="UP000019151"/>
    </source>
</evidence>
<dbReference type="InterPro" id="IPR002508">
    <property type="entry name" value="MurNAc-LAA_cat"/>
</dbReference>
<organism evidence="6 7">
    <name type="scientific">Gemmatirosa kalamazoonensis</name>
    <dbReference type="NCBI Taxonomy" id="861299"/>
    <lineage>
        <taxon>Bacteria</taxon>
        <taxon>Pseudomonadati</taxon>
        <taxon>Gemmatimonadota</taxon>
        <taxon>Gemmatimonadia</taxon>
        <taxon>Gemmatimonadales</taxon>
        <taxon>Gemmatimonadaceae</taxon>
        <taxon>Gemmatirosa</taxon>
    </lineage>
</organism>
<dbReference type="OrthoDB" id="9806267at2"/>
<dbReference type="KEGG" id="gba:J421_3583"/>
<feature type="region of interest" description="Disordered" evidence="4">
    <location>
        <begin position="141"/>
        <end position="194"/>
    </location>
</feature>
<keyword evidence="7" id="KW-1185">Reference proteome</keyword>
<dbReference type="PANTHER" id="PTHR30404:SF0">
    <property type="entry name" value="N-ACETYLMURAMOYL-L-ALANINE AMIDASE AMIC"/>
    <property type="match status" value="1"/>
</dbReference>
<comment type="catalytic activity">
    <reaction evidence="1">
        <text>Hydrolyzes the link between N-acetylmuramoyl residues and L-amino acid residues in certain cell-wall glycopeptides.</text>
        <dbReference type="EC" id="3.5.1.28"/>
    </reaction>
</comment>
<dbReference type="eggNOG" id="COG0860">
    <property type="taxonomic scope" value="Bacteria"/>
</dbReference>
<gene>
    <name evidence="6" type="ORF">J421_3583</name>
</gene>
<dbReference type="RefSeq" id="WP_025412577.1">
    <property type="nucleotide sequence ID" value="NZ_CP007128.1"/>
</dbReference>
<dbReference type="SMART" id="SM00646">
    <property type="entry name" value="Ami_3"/>
    <property type="match status" value="1"/>
</dbReference>
<dbReference type="EC" id="3.5.1.28" evidence="2"/>
<dbReference type="STRING" id="861299.J421_3583"/>
<dbReference type="Pfam" id="PF01520">
    <property type="entry name" value="Amidase_3"/>
    <property type="match status" value="1"/>
</dbReference>
<evidence type="ECO:0000256" key="1">
    <source>
        <dbReference type="ARBA" id="ARBA00001561"/>
    </source>
</evidence>
<evidence type="ECO:0000313" key="6">
    <source>
        <dbReference type="EMBL" id="AHG91120.1"/>
    </source>
</evidence>
<dbReference type="GO" id="GO:0008745">
    <property type="term" value="F:N-acetylmuramoyl-L-alanine amidase activity"/>
    <property type="evidence" value="ECO:0007669"/>
    <property type="project" value="UniProtKB-EC"/>
</dbReference>
<dbReference type="Proteomes" id="UP000019151">
    <property type="component" value="Chromosome"/>
</dbReference>
<keyword evidence="3 6" id="KW-0378">Hydrolase</keyword>
<dbReference type="GO" id="GO:0030288">
    <property type="term" value="C:outer membrane-bounded periplasmic space"/>
    <property type="evidence" value="ECO:0007669"/>
    <property type="project" value="TreeGrafter"/>
</dbReference>
<accession>W0RLB2</accession>
<dbReference type="InParanoid" id="W0RLB2"/>
<dbReference type="EMBL" id="CP007128">
    <property type="protein sequence ID" value="AHG91120.1"/>
    <property type="molecule type" value="Genomic_DNA"/>
</dbReference>
<evidence type="ECO:0000256" key="2">
    <source>
        <dbReference type="ARBA" id="ARBA00011901"/>
    </source>
</evidence>